<dbReference type="CDD" id="cd04181">
    <property type="entry name" value="NTP_transferase"/>
    <property type="match status" value="1"/>
</dbReference>
<dbReference type="InterPro" id="IPR029044">
    <property type="entry name" value="Nucleotide-diphossugar_trans"/>
</dbReference>
<dbReference type="Gene3D" id="3.90.550.10">
    <property type="entry name" value="Spore Coat Polysaccharide Biosynthesis Protein SpsA, Chain A"/>
    <property type="match status" value="1"/>
</dbReference>
<dbReference type="InterPro" id="IPR005835">
    <property type="entry name" value="NTP_transferase_dom"/>
</dbReference>
<dbReference type="PANTHER" id="PTHR42883:SF2">
    <property type="entry name" value="THYMIDYLYLTRANSFERASE"/>
    <property type="match status" value="1"/>
</dbReference>
<reference evidence="2" key="1">
    <citation type="submission" date="2021-01" db="EMBL/GenBank/DDBJ databases">
        <title>Active Sulfur Cycling in an Early Earth Analoge.</title>
        <authorList>
            <person name="Hahn C.R."/>
            <person name="Youssef N.H."/>
            <person name="Elshahed M."/>
        </authorList>
    </citation>
    <scope>NUCLEOTIDE SEQUENCE</scope>
    <source>
        <strain evidence="2">Zod_Metabat.1151</strain>
    </source>
</reference>
<sequence length="244" mass="27313">MQVIIPAAGFATRLYPLTENQPKALLEVKGKPILEHIIAKLGQLPGIESIYIVTNEKFFKNFDEWLSGFKSKAPLKILNDGTTSNDDRLGQIGDIQFVIDSVGIDGDLLIIAGDNLFNFSLNPVFNFFTEKRAIVNALYDIADIEAAKELGVASINEEHLVTSFEEKPEHPKSTTVSLGIYLFPKQSVKEIKAFLGQGGKPDKIGYLMKWLTGKKELYGFAYKEKWFDIGWPAALERARKEFVP</sequence>
<evidence type="ECO:0000259" key="1">
    <source>
        <dbReference type="Pfam" id="PF00483"/>
    </source>
</evidence>
<dbReference type="Proteomes" id="UP000809243">
    <property type="component" value="Unassembled WGS sequence"/>
</dbReference>
<organism evidence="2 3">
    <name type="scientific">Candidatus Iainarchaeum sp</name>
    <dbReference type="NCBI Taxonomy" id="3101447"/>
    <lineage>
        <taxon>Archaea</taxon>
        <taxon>Candidatus Iainarchaeota</taxon>
        <taxon>Candidatus Iainarchaeia</taxon>
        <taxon>Candidatus Iainarchaeales</taxon>
        <taxon>Candidatus Iainarchaeaceae</taxon>
        <taxon>Candidatus Iainarchaeum</taxon>
    </lineage>
</organism>
<proteinExistence type="predicted"/>
<dbReference type="SUPFAM" id="SSF53448">
    <property type="entry name" value="Nucleotide-diphospho-sugar transferases"/>
    <property type="match status" value="1"/>
</dbReference>
<feature type="domain" description="Nucleotidyl transferase" evidence="1">
    <location>
        <begin position="4"/>
        <end position="240"/>
    </location>
</feature>
<comment type="caution">
    <text evidence="2">The sequence shown here is derived from an EMBL/GenBank/DDBJ whole genome shotgun (WGS) entry which is preliminary data.</text>
</comment>
<evidence type="ECO:0000313" key="2">
    <source>
        <dbReference type="EMBL" id="MBN2067995.1"/>
    </source>
</evidence>
<dbReference type="Pfam" id="PF00483">
    <property type="entry name" value="NTP_transferase"/>
    <property type="match status" value="1"/>
</dbReference>
<evidence type="ECO:0000313" key="3">
    <source>
        <dbReference type="Proteomes" id="UP000809243"/>
    </source>
</evidence>
<accession>A0A938YY70</accession>
<dbReference type="AlphaFoldDB" id="A0A938YY70"/>
<protein>
    <submittedName>
        <fullName evidence="2">Nucleotidyltransferase family protein</fullName>
    </submittedName>
</protein>
<dbReference type="PANTHER" id="PTHR42883">
    <property type="entry name" value="GLUCOSE-1-PHOSPHATE THYMIDYLTRANSFERASE"/>
    <property type="match status" value="1"/>
</dbReference>
<dbReference type="EMBL" id="JAFGDB010000106">
    <property type="protein sequence ID" value="MBN2067995.1"/>
    <property type="molecule type" value="Genomic_DNA"/>
</dbReference>
<name>A0A938YY70_9ARCH</name>
<gene>
    <name evidence="2" type="ORF">JW744_06005</name>
</gene>